<sequence>MYQPDISTLSGDFTLSELKLQIIQNMALDDNLSPSATKVATVLITALLDRKSGWCFRTDVELASCAGISVDTLRRRVKKNSSFLQYYSVKRGKHKGIATEYQLTSQAMQDGAKRRAGMLSNTTRASGESAIINRRAQSEPVVGKITNSDCEGGNNSDIRGEELPTTGGKKHPPITVPKPSSITACSSNRLCETIEPISSILEWFTSAYPREGNVRKVKSALASLIAENIPPNAIIKAAAAYACEQKGNEIRFMKLPENWLREKDFRQPRTPKYSGATKADVRQTSANWIKERSGLARTCSSDEVRELLAQGLVTREECLAAGLSL</sequence>
<dbReference type="OrthoDB" id="7831838at2"/>
<protein>
    <submittedName>
        <fullName evidence="2">Uncharacterized protein</fullName>
    </submittedName>
</protein>
<gene>
    <name evidence="2" type="ORF">BCF46_2370</name>
</gene>
<feature type="compositionally biased region" description="Polar residues" evidence="1">
    <location>
        <begin position="145"/>
        <end position="157"/>
    </location>
</feature>
<dbReference type="EMBL" id="RCCE01000003">
    <property type="protein sequence ID" value="RLJ52142.1"/>
    <property type="molecule type" value="Genomic_DNA"/>
</dbReference>
<dbReference type="Proteomes" id="UP000269157">
    <property type="component" value="Unassembled WGS sequence"/>
</dbReference>
<comment type="caution">
    <text evidence="2">The sequence shown here is derived from an EMBL/GenBank/DDBJ whole genome shotgun (WGS) entry which is preliminary data.</text>
</comment>
<keyword evidence="3" id="KW-1185">Reference proteome</keyword>
<organism evidence="2 3">
    <name type="scientific">Litoreibacter meonggei</name>
    <dbReference type="NCBI Taxonomy" id="1049199"/>
    <lineage>
        <taxon>Bacteria</taxon>
        <taxon>Pseudomonadati</taxon>
        <taxon>Pseudomonadota</taxon>
        <taxon>Alphaproteobacteria</taxon>
        <taxon>Rhodobacterales</taxon>
        <taxon>Roseobacteraceae</taxon>
        <taxon>Litoreibacter</taxon>
    </lineage>
</organism>
<reference evidence="2 3" key="1">
    <citation type="submission" date="2018-10" db="EMBL/GenBank/DDBJ databases">
        <title>Genomic Encyclopedia of Archaeal and Bacterial Type Strains, Phase II (KMG-II): from individual species to whole genera.</title>
        <authorList>
            <person name="Goeker M."/>
        </authorList>
    </citation>
    <scope>NUCLEOTIDE SEQUENCE [LARGE SCALE GENOMIC DNA]</scope>
    <source>
        <strain evidence="2 3">DSM 29466</strain>
    </source>
</reference>
<accession>A0A497W803</accession>
<dbReference type="RefSeq" id="WP_121024372.1">
    <property type="nucleotide sequence ID" value="NZ_RCCE01000003.1"/>
</dbReference>
<name>A0A497W803_9RHOB</name>
<proteinExistence type="predicted"/>
<evidence type="ECO:0000256" key="1">
    <source>
        <dbReference type="SAM" id="MobiDB-lite"/>
    </source>
</evidence>
<evidence type="ECO:0000313" key="2">
    <source>
        <dbReference type="EMBL" id="RLJ52142.1"/>
    </source>
</evidence>
<evidence type="ECO:0000313" key="3">
    <source>
        <dbReference type="Proteomes" id="UP000269157"/>
    </source>
</evidence>
<dbReference type="AlphaFoldDB" id="A0A497W803"/>
<feature type="region of interest" description="Disordered" evidence="1">
    <location>
        <begin position="144"/>
        <end position="179"/>
    </location>
</feature>